<name>A0ABD0PYT4_CIRMR</name>
<dbReference type="EMBL" id="JAMKFB020000012">
    <property type="protein sequence ID" value="KAL0179174.1"/>
    <property type="molecule type" value="Genomic_DNA"/>
</dbReference>
<feature type="region of interest" description="Disordered" evidence="1">
    <location>
        <begin position="15"/>
        <end position="51"/>
    </location>
</feature>
<feature type="non-terminal residue" evidence="2">
    <location>
        <position position="1"/>
    </location>
</feature>
<dbReference type="Proteomes" id="UP001529510">
    <property type="component" value="Unassembled WGS sequence"/>
</dbReference>
<feature type="non-terminal residue" evidence="2">
    <location>
        <position position="51"/>
    </location>
</feature>
<gene>
    <name evidence="2" type="ORF">M9458_024616</name>
</gene>
<evidence type="ECO:0000256" key="1">
    <source>
        <dbReference type="SAM" id="MobiDB-lite"/>
    </source>
</evidence>
<evidence type="ECO:0000313" key="2">
    <source>
        <dbReference type="EMBL" id="KAL0179174.1"/>
    </source>
</evidence>
<evidence type="ECO:0000313" key="3">
    <source>
        <dbReference type="Proteomes" id="UP001529510"/>
    </source>
</evidence>
<sequence>TGAVGDILDLSLSGSQLTMGRRPSSASPGKHFSRSISVSVASDGRGKRNTL</sequence>
<proteinExistence type="predicted"/>
<keyword evidence="3" id="KW-1185">Reference proteome</keyword>
<comment type="caution">
    <text evidence="2">The sequence shown here is derived from an EMBL/GenBank/DDBJ whole genome shotgun (WGS) entry which is preliminary data.</text>
</comment>
<organism evidence="2 3">
    <name type="scientific">Cirrhinus mrigala</name>
    <name type="common">Mrigala</name>
    <dbReference type="NCBI Taxonomy" id="683832"/>
    <lineage>
        <taxon>Eukaryota</taxon>
        <taxon>Metazoa</taxon>
        <taxon>Chordata</taxon>
        <taxon>Craniata</taxon>
        <taxon>Vertebrata</taxon>
        <taxon>Euteleostomi</taxon>
        <taxon>Actinopterygii</taxon>
        <taxon>Neopterygii</taxon>
        <taxon>Teleostei</taxon>
        <taxon>Ostariophysi</taxon>
        <taxon>Cypriniformes</taxon>
        <taxon>Cyprinidae</taxon>
        <taxon>Labeoninae</taxon>
        <taxon>Labeonini</taxon>
        <taxon>Cirrhinus</taxon>
    </lineage>
</organism>
<reference evidence="2 3" key="1">
    <citation type="submission" date="2024-05" db="EMBL/GenBank/DDBJ databases">
        <title>Genome sequencing and assembly of Indian major carp, Cirrhinus mrigala (Hamilton, 1822).</title>
        <authorList>
            <person name="Mohindra V."/>
            <person name="Chowdhury L.M."/>
            <person name="Lal K."/>
            <person name="Jena J.K."/>
        </authorList>
    </citation>
    <scope>NUCLEOTIDE SEQUENCE [LARGE SCALE GENOMIC DNA]</scope>
    <source>
        <strain evidence="2">CM1030</strain>
        <tissue evidence="2">Blood</tissue>
    </source>
</reference>
<protein>
    <submittedName>
        <fullName evidence="2">Uncharacterized protein</fullName>
    </submittedName>
</protein>
<accession>A0ABD0PYT4</accession>
<dbReference type="AlphaFoldDB" id="A0ABD0PYT4"/>